<accession>A0A9P5TXG5</accession>
<dbReference type="Gene3D" id="2.60.200.20">
    <property type="match status" value="1"/>
</dbReference>
<evidence type="ECO:0000313" key="1">
    <source>
        <dbReference type="EMBL" id="KAF9041150.1"/>
    </source>
</evidence>
<protein>
    <submittedName>
        <fullName evidence="1">Uncharacterized protein</fullName>
    </submittedName>
</protein>
<organism evidence="1 2">
    <name type="scientific">Rhodocollybia butyracea</name>
    <dbReference type="NCBI Taxonomy" id="206335"/>
    <lineage>
        <taxon>Eukaryota</taxon>
        <taxon>Fungi</taxon>
        <taxon>Dikarya</taxon>
        <taxon>Basidiomycota</taxon>
        <taxon>Agaricomycotina</taxon>
        <taxon>Agaricomycetes</taxon>
        <taxon>Agaricomycetidae</taxon>
        <taxon>Agaricales</taxon>
        <taxon>Marasmiineae</taxon>
        <taxon>Omphalotaceae</taxon>
        <taxon>Rhodocollybia</taxon>
    </lineage>
</organism>
<comment type="caution">
    <text evidence="1">The sequence shown here is derived from an EMBL/GenBank/DDBJ whole genome shotgun (WGS) entry which is preliminary data.</text>
</comment>
<dbReference type="Proteomes" id="UP000772434">
    <property type="component" value="Unassembled WGS sequence"/>
</dbReference>
<feature type="non-terminal residue" evidence="1">
    <location>
        <position position="90"/>
    </location>
</feature>
<dbReference type="PANTHER" id="PTHR23308">
    <property type="entry name" value="NUCLEAR INHIBITOR OF PROTEIN PHOSPHATASE-1"/>
    <property type="match status" value="1"/>
</dbReference>
<dbReference type="InterPro" id="IPR008984">
    <property type="entry name" value="SMAD_FHA_dom_sf"/>
</dbReference>
<gene>
    <name evidence="1" type="ORF">BDP27DRAFT_1155968</name>
</gene>
<evidence type="ECO:0000313" key="2">
    <source>
        <dbReference type="Proteomes" id="UP000772434"/>
    </source>
</evidence>
<dbReference type="InterPro" id="IPR050923">
    <property type="entry name" value="Cell_Proc_Reg/RNA_Proc"/>
</dbReference>
<proteinExistence type="predicted"/>
<dbReference type="AlphaFoldDB" id="A0A9P5TXG5"/>
<dbReference type="SUPFAM" id="SSF49879">
    <property type="entry name" value="SMAD/FHA domain"/>
    <property type="match status" value="1"/>
</dbReference>
<keyword evidence="2" id="KW-1185">Reference proteome</keyword>
<dbReference type="OrthoDB" id="444265at2759"/>
<dbReference type="EMBL" id="JADNRY010000554">
    <property type="protein sequence ID" value="KAF9041150.1"/>
    <property type="molecule type" value="Genomic_DNA"/>
</dbReference>
<name>A0A9P5TXG5_9AGAR</name>
<reference evidence="1" key="1">
    <citation type="submission" date="2020-11" db="EMBL/GenBank/DDBJ databases">
        <authorList>
            <consortium name="DOE Joint Genome Institute"/>
            <person name="Ahrendt S."/>
            <person name="Riley R."/>
            <person name="Andreopoulos W."/>
            <person name="Labutti K."/>
            <person name="Pangilinan J."/>
            <person name="Ruiz-Duenas F.J."/>
            <person name="Barrasa J.M."/>
            <person name="Sanchez-Garcia M."/>
            <person name="Camarero S."/>
            <person name="Miyauchi S."/>
            <person name="Serrano A."/>
            <person name="Linde D."/>
            <person name="Babiker R."/>
            <person name="Drula E."/>
            <person name="Ayuso-Fernandez I."/>
            <person name="Pacheco R."/>
            <person name="Padilla G."/>
            <person name="Ferreira P."/>
            <person name="Barriuso J."/>
            <person name="Kellner H."/>
            <person name="Castanera R."/>
            <person name="Alfaro M."/>
            <person name="Ramirez L."/>
            <person name="Pisabarro A.G."/>
            <person name="Kuo A."/>
            <person name="Tritt A."/>
            <person name="Lipzen A."/>
            <person name="He G."/>
            <person name="Yan M."/>
            <person name="Ng V."/>
            <person name="Cullen D."/>
            <person name="Martin F."/>
            <person name="Rosso M.-N."/>
            <person name="Henrissat B."/>
            <person name="Hibbett D."/>
            <person name="Martinez A.T."/>
            <person name="Grigoriev I.V."/>
        </authorList>
    </citation>
    <scope>NUCLEOTIDE SEQUENCE</scope>
    <source>
        <strain evidence="1">AH 40177</strain>
    </source>
</reference>
<sequence>SSGLLAAETNTVQSVDGKNITVLKYNEPPESRKLVLGWLLYVIKGGEILETIAEVLHIQRQSAYLIGRDHLVADIPIEHPSCSKQRAVIQ</sequence>
<feature type="non-terminal residue" evidence="1">
    <location>
        <position position="1"/>
    </location>
</feature>